<evidence type="ECO:0000313" key="2">
    <source>
        <dbReference type="Proteomes" id="UP000054683"/>
    </source>
</evidence>
<dbReference type="SUPFAM" id="SSF53474">
    <property type="entry name" value="alpha/beta-Hydrolases"/>
    <property type="match status" value="1"/>
</dbReference>
<dbReference type="AlphaFoldDB" id="A0A158J4H5"/>
<organism evidence="1 2">
    <name type="scientific">Caballeronia udeis</name>
    <dbReference type="NCBI Taxonomy" id="1232866"/>
    <lineage>
        <taxon>Bacteria</taxon>
        <taxon>Pseudomonadati</taxon>
        <taxon>Pseudomonadota</taxon>
        <taxon>Betaproteobacteria</taxon>
        <taxon>Burkholderiales</taxon>
        <taxon>Burkholderiaceae</taxon>
        <taxon>Caballeronia</taxon>
    </lineage>
</organism>
<reference evidence="1 2" key="1">
    <citation type="submission" date="2016-01" db="EMBL/GenBank/DDBJ databases">
        <authorList>
            <person name="Oliw E.H."/>
        </authorList>
    </citation>
    <scope>NUCLEOTIDE SEQUENCE [LARGE SCALE GENOMIC DNA]</scope>
    <source>
        <strain evidence="1">LMG 27134</strain>
    </source>
</reference>
<accession>A0A158J4H5</accession>
<gene>
    <name evidence="1" type="ORF">AWB69_07160</name>
</gene>
<dbReference type="InterPro" id="IPR029058">
    <property type="entry name" value="AB_hydrolase_fold"/>
</dbReference>
<protein>
    <submittedName>
        <fullName evidence="1">Uncharacterized protein</fullName>
    </submittedName>
</protein>
<sequence length="140" mass="15794">MHFANLNDGRNHSATERIIGLLVLNSLGVRGFNALPVIDFNKPVEFWDGTETLSYSFRLNSSYHPRNRYGMDVRRLANRAAIFIGEHDEAVDARRLQKLVAKESPLTQLKILPDLDHFGIFTSVAAHDEIANWLAQPLAP</sequence>
<dbReference type="Proteomes" id="UP000054683">
    <property type="component" value="Unassembled WGS sequence"/>
</dbReference>
<evidence type="ECO:0000313" key="1">
    <source>
        <dbReference type="EMBL" id="SAL63767.1"/>
    </source>
</evidence>
<proteinExistence type="predicted"/>
<dbReference type="OrthoDB" id="9808398at2"/>
<name>A0A158J4H5_9BURK</name>
<dbReference type="RefSeq" id="WP_062091348.1">
    <property type="nucleotide sequence ID" value="NZ_FCOK02000071.1"/>
</dbReference>
<dbReference type="EMBL" id="FCOK02000071">
    <property type="protein sequence ID" value="SAL63767.1"/>
    <property type="molecule type" value="Genomic_DNA"/>
</dbReference>